<reference evidence="2 4" key="2">
    <citation type="journal article" date="2016" name="Appl. Microbiol. Biotechnol.">
        <title>Exploiting the genome sequence of Streptomyces nodosus for enhanced antibiotic production.</title>
        <authorList>
            <person name="Sweeney P."/>
            <person name="Murphy C.D."/>
            <person name="Caffrey P."/>
        </authorList>
    </citation>
    <scope>NUCLEOTIDE SEQUENCE [LARGE SCALE GENOMIC DNA]</scope>
    <source>
        <strain evidence="2 4">ATCC 14899</strain>
    </source>
</reference>
<sequence length="94" mass="9255">MAAPAQSLPPAPPRGDAEPPADPVPLPGALGVEEPRVGTPPPLSGVEPPLADLTPMTSEPPPGDLTPLTSEPSLADLTPLTSEPSPTGPGLTGC</sequence>
<evidence type="ECO:0000313" key="3">
    <source>
        <dbReference type="EMBL" id="QEV39261.1"/>
    </source>
</evidence>
<evidence type="ECO:0000313" key="2">
    <source>
        <dbReference type="EMBL" id="AJE40709.1"/>
    </source>
</evidence>
<keyword evidence="4" id="KW-1185">Reference proteome</keyword>
<dbReference type="HOGENOM" id="CLU_2384944_0_0_11"/>
<dbReference type="EMBL" id="CP009313">
    <property type="protein sequence ID" value="AJE40709.1"/>
    <property type="molecule type" value="Genomic_DNA"/>
</dbReference>
<evidence type="ECO:0000256" key="1">
    <source>
        <dbReference type="SAM" id="MobiDB-lite"/>
    </source>
</evidence>
<evidence type="ECO:0000313" key="5">
    <source>
        <dbReference type="Proteomes" id="UP000325763"/>
    </source>
</evidence>
<dbReference type="KEGG" id="snq:CP978_12405"/>
<dbReference type="OrthoDB" id="4239468at2"/>
<accession>A0A0B5DBS2</accession>
<dbReference type="Proteomes" id="UP000031526">
    <property type="component" value="Chromosome"/>
</dbReference>
<protein>
    <submittedName>
        <fullName evidence="2">Uncharacterized protein</fullName>
    </submittedName>
</protein>
<name>A0A0B5DBS2_9ACTN</name>
<feature type="region of interest" description="Disordered" evidence="1">
    <location>
        <begin position="1"/>
        <end position="94"/>
    </location>
</feature>
<reference evidence="4" key="1">
    <citation type="submission" date="2014-09" db="EMBL/GenBank/DDBJ databases">
        <title>Sequence of the Streptomyces nodosus genome.</title>
        <authorList>
            <person name="Sweeney P."/>
            <person name="Stephens N."/>
            <person name="Murphy C."/>
            <person name="Caffrey P."/>
        </authorList>
    </citation>
    <scope>NUCLEOTIDE SEQUENCE [LARGE SCALE GENOMIC DNA]</scope>
    <source>
        <strain evidence="4">ATCC 14899</strain>
    </source>
</reference>
<evidence type="ECO:0000313" key="4">
    <source>
        <dbReference type="Proteomes" id="UP000031526"/>
    </source>
</evidence>
<dbReference type="AlphaFoldDB" id="A0A0B5DBS2"/>
<dbReference type="Proteomes" id="UP000325763">
    <property type="component" value="Chromosome"/>
</dbReference>
<dbReference type="EMBL" id="CP023747">
    <property type="protein sequence ID" value="QEV39261.1"/>
    <property type="molecule type" value="Genomic_DNA"/>
</dbReference>
<proteinExistence type="predicted"/>
<organism evidence="2 4">
    <name type="scientific">Streptomyces nodosus</name>
    <dbReference type="NCBI Taxonomy" id="40318"/>
    <lineage>
        <taxon>Bacteria</taxon>
        <taxon>Bacillati</taxon>
        <taxon>Actinomycetota</taxon>
        <taxon>Actinomycetes</taxon>
        <taxon>Kitasatosporales</taxon>
        <taxon>Streptomycetaceae</taxon>
        <taxon>Streptomyces</taxon>
    </lineage>
</organism>
<dbReference type="STRING" id="40318.SNOD_12065"/>
<reference evidence="3 5" key="3">
    <citation type="submission" date="2017-09" db="EMBL/GenBank/DDBJ databases">
        <title>Streptomyces genome completion.</title>
        <authorList>
            <person name="Lee N."/>
            <person name="Cho B.-K."/>
        </authorList>
    </citation>
    <scope>NUCLEOTIDE SEQUENCE [LARGE SCALE GENOMIC DNA]</scope>
    <source>
        <strain evidence="3 5">ATCC 14899</strain>
    </source>
</reference>
<dbReference type="RefSeq" id="WP_043440249.1">
    <property type="nucleotide sequence ID" value="NZ_CP009313.1"/>
</dbReference>
<gene>
    <name evidence="3" type="ORF">CP978_12405</name>
    <name evidence="2" type="ORF">SNOD_12065</name>
</gene>